<dbReference type="AlphaFoldDB" id="A0AAE0WWH1"/>
<sequence>MSVSPTATSDPFVDTNSNFTAINGTNREALREEHTKNFDNYYIDDTIVREPYVEPSPKVKKTRGKKRAADVSDPSDKNAEPSKKMKIATKETSSSSAEGDVTSEETQVRRSGRSTAGQKRKADDFATEQPITPESPLAKKSKPSANATSKVGGKAVDMEPVTPPRKRPASITRTLRTERKYPKTRTPSLQLAKKTEVTLADDSDAELKAESLEPSDAEESAVKSSRASGKQTPCKKEVKSAVPSDYKGIATSLGTTSEKPDNAPLDHPWACANRACCSGMTWYHRESKGSDGFGRKTISQFFGRNKKETHRIDGDVWHTYCRKDYQRMYYKAIRAEGGEYKWHMDNLNQQFIRLKLWRPEATFTVGLSKKMGEKASEWHRILRKHKSDKGAAKVEFDKHKTWGVKEAKVSKRKTVKTSTPEDSFPVDFVDQFSATCCKSDVDYDGIEDTMHYLQDLYDDETLMHMPPIEFLISDVKKGETVNDPKKNYQLWIDEMENETPSEAEADGAEEAEDGAAAEKADSGEEIKVEPTASEVEPTASEVEPTASDDEGSDIRVAAPLSQIRNDPDFFGHLQELTAKFAAASKHAHHDDEDDSAASEADQSDDEAEEIIISQARRPSHTEYSTSSIVNSIEQSVPAPAPLPLYTPPKPIVKKPFKLTPVDPTGRYERLSTTLGSKPGNGRTPPVVDRIVKH</sequence>
<protein>
    <submittedName>
        <fullName evidence="2">Uncharacterized protein</fullName>
    </submittedName>
</protein>
<evidence type="ECO:0000313" key="2">
    <source>
        <dbReference type="EMBL" id="KAK3679062.1"/>
    </source>
</evidence>
<evidence type="ECO:0000313" key="3">
    <source>
        <dbReference type="Proteomes" id="UP001274830"/>
    </source>
</evidence>
<feature type="region of interest" description="Disordered" evidence="1">
    <location>
        <begin position="1"/>
        <end position="241"/>
    </location>
</feature>
<gene>
    <name evidence="2" type="ORF">LTR78_001515</name>
</gene>
<feature type="compositionally biased region" description="Basic and acidic residues" evidence="1">
    <location>
        <begin position="516"/>
        <end position="528"/>
    </location>
</feature>
<feature type="compositionally biased region" description="Basic and acidic residues" evidence="1">
    <location>
        <begin position="67"/>
        <end position="83"/>
    </location>
</feature>
<evidence type="ECO:0000256" key="1">
    <source>
        <dbReference type="SAM" id="MobiDB-lite"/>
    </source>
</evidence>
<feature type="compositionally biased region" description="Acidic residues" evidence="1">
    <location>
        <begin position="591"/>
        <end position="609"/>
    </location>
</feature>
<feature type="compositionally biased region" description="Acidic residues" evidence="1">
    <location>
        <begin position="498"/>
        <end position="515"/>
    </location>
</feature>
<dbReference type="Proteomes" id="UP001274830">
    <property type="component" value="Unassembled WGS sequence"/>
</dbReference>
<dbReference type="EMBL" id="JAUTXT010000003">
    <property type="protein sequence ID" value="KAK3679062.1"/>
    <property type="molecule type" value="Genomic_DNA"/>
</dbReference>
<reference evidence="2" key="1">
    <citation type="submission" date="2023-07" db="EMBL/GenBank/DDBJ databases">
        <title>Black Yeasts Isolated from many extreme environments.</title>
        <authorList>
            <person name="Coleine C."/>
            <person name="Stajich J.E."/>
            <person name="Selbmann L."/>
        </authorList>
    </citation>
    <scope>NUCLEOTIDE SEQUENCE</scope>
    <source>
        <strain evidence="2">CCFEE 5485</strain>
    </source>
</reference>
<accession>A0AAE0WWH1</accession>
<proteinExistence type="predicted"/>
<feature type="region of interest" description="Disordered" evidence="1">
    <location>
        <begin position="644"/>
        <end position="693"/>
    </location>
</feature>
<organism evidence="2 3">
    <name type="scientific">Recurvomyces mirabilis</name>
    <dbReference type="NCBI Taxonomy" id="574656"/>
    <lineage>
        <taxon>Eukaryota</taxon>
        <taxon>Fungi</taxon>
        <taxon>Dikarya</taxon>
        <taxon>Ascomycota</taxon>
        <taxon>Pezizomycotina</taxon>
        <taxon>Dothideomycetes</taxon>
        <taxon>Dothideomycetidae</taxon>
        <taxon>Mycosphaerellales</taxon>
        <taxon>Teratosphaeriaceae</taxon>
        <taxon>Recurvomyces</taxon>
    </lineage>
</organism>
<keyword evidence="3" id="KW-1185">Reference proteome</keyword>
<feature type="region of interest" description="Disordered" evidence="1">
    <location>
        <begin position="498"/>
        <end position="553"/>
    </location>
</feature>
<feature type="compositionally biased region" description="Basic and acidic residues" evidence="1">
    <location>
        <begin position="28"/>
        <end position="37"/>
    </location>
</feature>
<comment type="caution">
    <text evidence="2">The sequence shown here is derived from an EMBL/GenBank/DDBJ whole genome shotgun (WGS) entry which is preliminary data.</text>
</comment>
<feature type="compositionally biased region" description="Polar residues" evidence="1">
    <location>
        <begin position="222"/>
        <end position="231"/>
    </location>
</feature>
<feature type="region of interest" description="Disordered" evidence="1">
    <location>
        <begin position="583"/>
        <end position="626"/>
    </location>
</feature>
<name>A0AAE0WWH1_9PEZI</name>
<feature type="compositionally biased region" description="Polar residues" evidence="1">
    <location>
        <begin position="1"/>
        <end position="26"/>
    </location>
</feature>